<name>A0A9P9EIN8_9PLEO</name>
<evidence type="ECO:0000313" key="2">
    <source>
        <dbReference type="EMBL" id="KAH7138565.1"/>
    </source>
</evidence>
<comment type="caution">
    <text evidence="2">The sequence shown here is derived from an EMBL/GenBank/DDBJ whole genome shotgun (WGS) entry which is preliminary data.</text>
</comment>
<evidence type="ECO:0000313" key="3">
    <source>
        <dbReference type="Proteomes" id="UP000700596"/>
    </source>
</evidence>
<organism evidence="2 3">
    <name type="scientific">Dendryphion nanum</name>
    <dbReference type="NCBI Taxonomy" id="256645"/>
    <lineage>
        <taxon>Eukaryota</taxon>
        <taxon>Fungi</taxon>
        <taxon>Dikarya</taxon>
        <taxon>Ascomycota</taxon>
        <taxon>Pezizomycotina</taxon>
        <taxon>Dothideomycetes</taxon>
        <taxon>Pleosporomycetidae</taxon>
        <taxon>Pleosporales</taxon>
        <taxon>Torulaceae</taxon>
        <taxon>Dendryphion</taxon>
    </lineage>
</organism>
<keyword evidence="1" id="KW-0812">Transmembrane</keyword>
<reference evidence="2" key="1">
    <citation type="journal article" date="2021" name="Nat. Commun.">
        <title>Genetic determinants of endophytism in the Arabidopsis root mycobiome.</title>
        <authorList>
            <person name="Mesny F."/>
            <person name="Miyauchi S."/>
            <person name="Thiergart T."/>
            <person name="Pickel B."/>
            <person name="Atanasova L."/>
            <person name="Karlsson M."/>
            <person name="Huettel B."/>
            <person name="Barry K.W."/>
            <person name="Haridas S."/>
            <person name="Chen C."/>
            <person name="Bauer D."/>
            <person name="Andreopoulos W."/>
            <person name="Pangilinan J."/>
            <person name="LaButti K."/>
            <person name="Riley R."/>
            <person name="Lipzen A."/>
            <person name="Clum A."/>
            <person name="Drula E."/>
            <person name="Henrissat B."/>
            <person name="Kohler A."/>
            <person name="Grigoriev I.V."/>
            <person name="Martin F.M."/>
            <person name="Hacquard S."/>
        </authorList>
    </citation>
    <scope>NUCLEOTIDE SEQUENCE</scope>
    <source>
        <strain evidence="2">MPI-CAGE-CH-0243</strain>
    </source>
</reference>
<keyword evidence="1" id="KW-1133">Transmembrane helix</keyword>
<accession>A0A9P9EIN8</accession>
<dbReference type="Proteomes" id="UP000700596">
    <property type="component" value="Unassembled WGS sequence"/>
</dbReference>
<protein>
    <submittedName>
        <fullName evidence="2">Uncharacterized protein</fullName>
    </submittedName>
</protein>
<gene>
    <name evidence="2" type="ORF">B0J11DRAFT_19647</name>
</gene>
<sequence>MGCLETRRRRGWEHGCCQPSLGAGGKLQKAGWLVLLNGSGTGPWCESGTPWPNGVGSNRTESRRPPPRTLAIIVCLTCCMVCFLTFADASPPIFTRKDPRCQHVNVHIAKIRMVSKAVVVVVVVSTKGRKGPDRVKPQTADVRLPQSRRLLQTKKTMTIDLDVGVG</sequence>
<feature type="transmembrane region" description="Helical" evidence="1">
    <location>
        <begin position="69"/>
        <end position="87"/>
    </location>
</feature>
<keyword evidence="1" id="KW-0472">Membrane</keyword>
<evidence type="ECO:0000256" key="1">
    <source>
        <dbReference type="SAM" id="Phobius"/>
    </source>
</evidence>
<keyword evidence="3" id="KW-1185">Reference proteome</keyword>
<dbReference type="AlphaFoldDB" id="A0A9P9EIN8"/>
<proteinExistence type="predicted"/>
<dbReference type="EMBL" id="JAGMWT010000001">
    <property type="protein sequence ID" value="KAH7138565.1"/>
    <property type="molecule type" value="Genomic_DNA"/>
</dbReference>